<dbReference type="EMBL" id="VAWA01000011">
    <property type="protein sequence ID" value="TLP74298.1"/>
    <property type="molecule type" value="Genomic_DNA"/>
</dbReference>
<sequence length="238" mass="25565">MHPLLSLLPPLRAQQDQVNAARPDPLLSDSQLLAAALAQRYVTAKRITEGRWVFEFRGHVIGGFANRVTTLVSAHSRRLLRDPEQLRAHLDLMEVPHAIELDDASEQFQPMLPLELEGSPNEEDHPVVLQAYCVGKEAVSVIGAVPDPDHTGKILTIDVTDRVEEGIGQLAVDGMCSVPGLLAGAVNLQVSSLETAEGGVVIGIDEMASTVPHHYPDLGPGQPVAEALAEHILFTAAL</sequence>
<gene>
    <name evidence="1" type="ORF">FEF27_09065</name>
</gene>
<keyword evidence="2" id="KW-1185">Reference proteome</keyword>
<evidence type="ECO:0000313" key="1">
    <source>
        <dbReference type="EMBL" id="TLP74298.1"/>
    </source>
</evidence>
<dbReference type="OrthoDB" id="4965239at2"/>
<accession>A0A5R9A6Q5</accession>
<name>A0A5R9A6Q5_9MICC</name>
<organism evidence="1 2">
    <name type="scientific">Nesterenkonia sphaerica</name>
    <dbReference type="NCBI Taxonomy" id="1804988"/>
    <lineage>
        <taxon>Bacteria</taxon>
        <taxon>Bacillati</taxon>
        <taxon>Actinomycetota</taxon>
        <taxon>Actinomycetes</taxon>
        <taxon>Micrococcales</taxon>
        <taxon>Micrococcaceae</taxon>
        <taxon>Nesterenkonia</taxon>
    </lineage>
</organism>
<evidence type="ECO:0000313" key="2">
    <source>
        <dbReference type="Proteomes" id="UP000306544"/>
    </source>
</evidence>
<comment type="caution">
    <text evidence="1">The sequence shown here is derived from an EMBL/GenBank/DDBJ whole genome shotgun (WGS) entry which is preliminary data.</text>
</comment>
<reference evidence="1 2" key="1">
    <citation type="submission" date="2019-05" db="EMBL/GenBank/DDBJ databases">
        <title>Nesterenkonia sp. GY239, isolated from the Southern Atlantic Ocean.</title>
        <authorList>
            <person name="Zhang G."/>
        </authorList>
    </citation>
    <scope>NUCLEOTIDE SEQUENCE [LARGE SCALE GENOMIC DNA]</scope>
    <source>
        <strain evidence="1 2">GY239</strain>
    </source>
</reference>
<dbReference type="AlphaFoldDB" id="A0A5R9A6Q5"/>
<protein>
    <submittedName>
        <fullName evidence="1">Uncharacterized protein</fullName>
    </submittedName>
</protein>
<proteinExistence type="predicted"/>
<dbReference type="RefSeq" id="WP_138170543.1">
    <property type="nucleotide sequence ID" value="NZ_VAWA01000011.1"/>
</dbReference>
<dbReference type="Proteomes" id="UP000306544">
    <property type="component" value="Unassembled WGS sequence"/>
</dbReference>